<name>A0A6I2NBC8_PARDI</name>
<dbReference type="RefSeq" id="WP_134820242.1">
    <property type="nucleotide sequence ID" value="NZ_CZBM01000010.1"/>
</dbReference>
<accession>A0A6I2NBC8</accession>
<feature type="domain" description="HTH cro/C1-type" evidence="1">
    <location>
        <begin position="108"/>
        <end position="147"/>
    </location>
</feature>
<dbReference type="GO" id="GO:0003677">
    <property type="term" value="F:DNA binding"/>
    <property type="evidence" value="ECO:0007669"/>
    <property type="project" value="InterPro"/>
</dbReference>
<dbReference type="InterPro" id="IPR010982">
    <property type="entry name" value="Lambda_DNA-bd_dom_sf"/>
</dbReference>
<dbReference type="Proteomes" id="UP000450599">
    <property type="component" value="Unassembled WGS sequence"/>
</dbReference>
<dbReference type="SUPFAM" id="SSF47413">
    <property type="entry name" value="lambda repressor-like DNA-binding domains"/>
    <property type="match status" value="1"/>
</dbReference>
<proteinExistence type="predicted"/>
<dbReference type="EMBL" id="WKMX01000010">
    <property type="protein sequence ID" value="MRZ06781.1"/>
    <property type="molecule type" value="Genomic_DNA"/>
</dbReference>
<reference evidence="4 5" key="1">
    <citation type="journal article" date="2019" name="Nat. Med.">
        <title>A library of human gut bacterial isolates paired with longitudinal multiomics data enables mechanistic microbiome research.</title>
        <authorList>
            <person name="Poyet M."/>
            <person name="Groussin M."/>
            <person name="Gibbons S.M."/>
            <person name="Avila-Pacheco J."/>
            <person name="Jiang X."/>
            <person name="Kearney S.M."/>
            <person name="Perrotta A.R."/>
            <person name="Berdy B."/>
            <person name="Zhao S."/>
            <person name="Lieberman T.D."/>
            <person name="Swanson P.K."/>
            <person name="Smith M."/>
            <person name="Roesemann S."/>
            <person name="Alexander J.E."/>
            <person name="Rich S.A."/>
            <person name="Livny J."/>
            <person name="Vlamakis H."/>
            <person name="Clish C."/>
            <person name="Bullock K."/>
            <person name="Deik A."/>
            <person name="Scott J."/>
            <person name="Pierce K.A."/>
            <person name="Xavier R.J."/>
            <person name="Alm E.J."/>
        </authorList>
    </citation>
    <scope>NUCLEOTIDE SEQUENCE [LARGE SCALE GENOMIC DNA]</scope>
    <source>
        <strain evidence="3 5">BIOML-A10</strain>
        <strain evidence="2 4">BIOML-A11</strain>
    </source>
</reference>
<evidence type="ECO:0000313" key="4">
    <source>
        <dbReference type="Proteomes" id="UP000450599"/>
    </source>
</evidence>
<gene>
    <name evidence="3" type="ORF">GKD54_11195</name>
    <name evidence="2" type="ORF">GKD58_12440</name>
</gene>
<evidence type="ECO:0000313" key="3">
    <source>
        <dbReference type="EMBL" id="MRZ06781.1"/>
    </source>
</evidence>
<comment type="caution">
    <text evidence="2">The sequence shown here is derived from an EMBL/GenBank/DDBJ whole genome shotgun (WGS) entry which is preliminary data.</text>
</comment>
<dbReference type="InterPro" id="IPR001387">
    <property type="entry name" value="Cro/C1-type_HTH"/>
</dbReference>
<dbReference type="Proteomes" id="UP000471216">
    <property type="component" value="Unassembled WGS sequence"/>
</dbReference>
<evidence type="ECO:0000313" key="5">
    <source>
        <dbReference type="Proteomes" id="UP000471216"/>
    </source>
</evidence>
<organism evidence="2 4">
    <name type="scientific">Parabacteroides distasonis</name>
    <dbReference type="NCBI Taxonomy" id="823"/>
    <lineage>
        <taxon>Bacteria</taxon>
        <taxon>Pseudomonadati</taxon>
        <taxon>Bacteroidota</taxon>
        <taxon>Bacteroidia</taxon>
        <taxon>Bacteroidales</taxon>
        <taxon>Tannerellaceae</taxon>
        <taxon>Parabacteroides</taxon>
    </lineage>
</organism>
<evidence type="ECO:0000259" key="1">
    <source>
        <dbReference type="PROSITE" id="PS50943"/>
    </source>
</evidence>
<dbReference type="Gene3D" id="1.10.260.40">
    <property type="entry name" value="lambda repressor-like DNA-binding domains"/>
    <property type="match status" value="1"/>
</dbReference>
<dbReference type="EMBL" id="WKMW01000011">
    <property type="protein sequence ID" value="MRY85051.1"/>
    <property type="molecule type" value="Genomic_DNA"/>
</dbReference>
<evidence type="ECO:0000313" key="2">
    <source>
        <dbReference type="EMBL" id="MRY85051.1"/>
    </source>
</evidence>
<protein>
    <recommendedName>
        <fullName evidence="1">HTH cro/C1-type domain-containing protein</fullName>
    </recommendedName>
</protein>
<dbReference type="PROSITE" id="PS50943">
    <property type="entry name" value="HTH_CROC1"/>
    <property type="match status" value="1"/>
</dbReference>
<sequence>MNDNISDRINEVYMYLLRNGYVSKKKDVAEKMRYNYPNTTSALKGDRKYLTDSFVEELNLAFGSIFNTKWILEGDGSMLADIQSDKDKIIQRAIDQISNSDLSNYKIAKDTGITEASIGNYRNGNTKPTLANANIIIDYFNKKELELSDSNLIINTETEYKEAMEKGLKLLPEVDFKFSGGKAELLGSTDAVKRYWYLPDCKDCEAIAQVAGNSMAPAYPSGCWIALKRFSFEKEFPNQIPFGNVFGIVVEDKQTGDYHGHIKILRRYSDPSLAKRFWIARSIDRENHDDFDIDIEQVRGLWIVKQHVVADVIL</sequence>
<dbReference type="AlphaFoldDB" id="A0A6I2NBC8"/>